<comment type="caution">
    <text evidence="5">The sequence shown here is derived from an EMBL/GenBank/DDBJ whole genome shotgun (WGS) entry which is preliminary data.</text>
</comment>
<dbReference type="SMART" id="SM00345">
    <property type="entry name" value="HTH_GNTR"/>
    <property type="match status" value="1"/>
</dbReference>
<reference evidence="5 6" key="1">
    <citation type="submission" date="2018-06" db="EMBL/GenBank/DDBJ databases">
        <title>Paenibacillus montanisoli sp. nov., isolated from mountain area soil.</title>
        <authorList>
            <person name="Wu M."/>
        </authorList>
    </citation>
    <scope>NUCLEOTIDE SEQUENCE [LARGE SCALE GENOMIC DNA]</scope>
    <source>
        <strain evidence="5 6">RA17</strain>
    </source>
</reference>
<dbReference type="InterPro" id="IPR036388">
    <property type="entry name" value="WH-like_DNA-bd_sf"/>
</dbReference>
<dbReference type="Proteomes" id="UP000249260">
    <property type="component" value="Unassembled WGS sequence"/>
</dbReference>
<dbReference type="Gene3D" id="1.10.10.10">
    <property type="entry name" value="Winged helix-like DNA-binding domain superfamily/Winged helix DNA-binding domain"/>
    <property type="match status" value="1"/>
</dbReference>
<dbReference type="AlphaFoldDB" id="A0A328UAC5"/>
<keyword evidence="3" id="KW-0804">Transcription</keyword>
<name>A0A328UAC5_9BACL</name>
<feature type="domain" description="HTH gntR-type" evidence="4">
    <location>
        <begin position="14"/>
        <end position="81"/>
    </location>
</feature>
<dbReference type="SUPFAM" id="SSF46785">
    <property type="entry name" value="Winged helix' DNA-binding domain"/>
    <property type="match status" value="1"/>
</dbReference>
<evidence type="ECO:0000256" key="1">
    <source>
        <dbReference type="ARBA" id="ARBA00023015"/>
    </source>
</evidence>
<dbReference type="GO" id="GO:0003700">
    <property type="term" value="F:DNA-binding transcription factor activity"/>
    <property type="evidence" value="ECO:0007669"/>
    <property type="project" value="InterPro"/>
</dbReference>
<dbReference type="Gene3D" id="1.20.120.530">
    <property type="entry name" value="GntR ligand-binding domain-like"/>
    <property type="match status" value="1"/>
</dbReference>
<sequence length="218" mass="25039">MNAIRSPHADYPINSISEHVYADLKKSIIEGALQPGTRLIVTEIAGKYQISQAPVREALERLKQEGLITGVPNKGSVVSTITAKEIKDIFVLREIIEGFAVRQSMPLLTEEDYDYLHYLISEMEIANRQQGMMRILELDMDFHAFFYKRCDNQAVLELWNHMRTKVMRFMAISNRHYTTDVLGEWHLILIDALRSGDPDAAEAAFVEHMHAYKMIDLD</sequence>
<dbReference type="InterPro" id="IPR008920">
    <property type="entry name" value="TF_FadR/GntR_C"/>
</dbReference>
<dbReference type="EMBL" id="QLUW01000001">
    <property type="protein sequence ID" value="RAP77194.1"/>
    <property type="molecule type" value="Genomic_DNA"/>
</dbReference>
<evidence type="ECO:0000256" key="3">
    <source>
        <dbReference type="ARBA" id="ARBA00023163"/>
    </source>
</evidence>
<dbReference type="PROSITE" id="PS50949">
    <property type="entry name" value="HTH_GNTR"/>
    <property type="match status" value="1"/>
</dbReference>
<dbReference type="CDD" id="cd07377">
    <property type="entry name" value="WHTH_GntR"/>
    <property type="match status" value="1"/>
</dbReference>
<dbReference type="RefSeq" id="WP_112880302.1">
    <property type="nucleotide sequence ID" value="NZ_QLUW01000001.1"/>
</dbReference>
<dbReference type="Pfam" id="PF00392">
    <property type="entry name" value="GntR"/>
    <property type="match status" value="1"/>
</dbReference>
<dbReference type="OrthoDB" id="574518at2"/>
<dbReference type="InterPro" id="IPR011711">
    <property type="entry name" value="GntR_C"/>
</dbReference>
<dbReference type="SUPFAM" id="SSF48008">
    <property type="entry name" value="GntR ligand-binding domain-like"/>
    <property type="match status" value="1"/>
</dbReference>
<protein>
    <submittedName>
        <fullName evidence="5">GntR family transcriptional regulator</fullName>
    </submittedName>
</protein>
<dbReference type="PANTHER" id="PTHR43537:SF24">
    <property type="entry name" value="GLUCONATE OPERON TRANSCRIPTIONAL REPRESSOR"/>
    <property type="match status" value="1"/>
</dbReference>
<keyword evidence="6" id="KW-1185">Reference proteome</keyword>
<evidence type="ECO:0000313" key="5">
    <source>
        <dbReference type="EMBL" id="RAP77194.1"/>
    </source>
</evidence>
<evidence type="ECO:0000259" key="4">
    <source>
        <dbReference type="PROSITE" id="PS50949"/>
    </source>
</evidence>
<evidence type="ECO:0000313" key="6">
    <source>
        <dbReference type="Proteomes" id="UP000249260"/>
    </source>
</evidence>
<accession>A0A328UAC5</accession>
<organism evidence="5 6">
    <name type="scientific">Paenibacillus montanisoli</name>
    <dbReference type="NCBI Taxonomy" id="2081970"/>
    <lineage>
        <taxon>Bacteria</taxon>
        <taxon>Bacillati</taxon>
        <taxon>Bacillota</taxon>
        <taxon>Bacilli</taxon>
        <taxon>Bacillales</taxon>
        <taxon>Paenibacillaceae</taxon>
        <taxon>Paenibacillus</taxon>
    </lineage>
</organism>
<gene>
    <name evidence="5" type="ORF">DL346_01450</name>
</gene>
<dbReference type="InterPro" id="IPR036390">
    <property type="entry name" value="WH_DNA-bd_sf"/>
</dbReference>
<evidence type="ECO:0000256" key="2">
    <source>
        <dbReference type="ARBA" id="ARBA00023125"/>
    </source>
</evidence>
<proteinExistence type="predicted"/>
<keyword evidence="1" id="KW-0805">Transcription regulation</keyword>
<keyword evidence="2" id="KW-0238">DNA-binding</keyword>
<dbReference type="InterPro" id="IPR000524">
    <property type="entry name" value="Tscrpt_reg_HTH_GntR"/>
</dbReference>
<dbReference type="PANTHER" id="PTHR43537">
    <property type="entry name" value="TRANSCRIPTIONAL REGULATOR, GNTR FAMILY"/>
    <property type="match status" value="1"/>
</dbReference>
<dbReference type="Pfam" id="PF07729">
    <property type="entry name" value="FCD"/>
    <property type="match status" value="1"/>
</dbReference>
<dbReference type="SMART" id="SM00895">
    <property type="entry name" value="FCD"/>
    <property type="match status" value="1"/>
</dbReference>
<dbReference type="GO" id="GO:0003677">
    <property type="term" value="F:DNA binding"/>
    <property type="evidence" value="ECO:0007669"/>
    <property type="project" value="UniProtKB-KW"/>
</dbReference>